<evidence type="ECO:0000256" key="4">
    <source>
        <dbReference type="ARBA" id="ARBA00022729"/>
    </source>
</evidence>
<dbReference type="InterPro" id="IPR036318">
    <property type="entry name" value="FAD-bd_PCMH-like_sf"/>
</dbReference>
<evidence type="ECO:0000256" key="1">
    <source>
        <dbReference type="ARBA" id="ARBA00001974"/>
    </source>
</evidence>
<dbReference type="Proteomes" id="UP001419268">
    <property type="component" value="Unassembled WGS sequence"/>
</dbReference>
<dbReference type="GO" id="GO:0016491">
    <property type="term" value="F:oxidoreductase activity"/>
    <property type="evidence" value="ECO:0007669"/>
    <property type="project" value="InterPro"/>
</dbReference>
<keyword evidence="3" id="KW-0285">Flavoprotein</keyword>
<organism evidence="9 10">
    <name type="scientific">Stephania cephalantha</name>
    <dbReference type="NCBI Taxonomy" id="152367"/>
    <lineage>
        <taxon>Eukaryota</taxon>
        <taxon>Viridiplantae</taxon>
        <taxon>Streptophyta</taxon>
        <taxon>Embryophyta</taxon>
        <taxon>Tracheophyta</taxon>
        <taxon>Spermatophyta</taxon>
        <taxon>Magnoliopsida</taxon>
        <taxon>Ranunculales</taxon>
        <taxon>Menispermaceae</taxon>
        <taxon>Menispermoideae</taxon>
        <taxon>Cissampelideae</taxon>
        <taxon>Stephania</taxon>
    </lineage>
</organism>
<keyword evidence="7" id="KW-0325">Glycoprotein</keyword>
<dbReference type="Gene3D" id="3.30.43.10">
    <property type="entry name" value="Uridine Diphospho-n-acetylenolpyruvylglucosamine Reductase, domain 2"/>
    <property type="match status" value="1"/>
</dbReference>
<name>A0AAP0I2E9_9MAGN</name>
<evidence type="ECO:0000256" key="5">
    <source>
        <dbReference type="ARBA" id="ARBA00022827"/>
    </source>
</evidence>
<comment type="similarity">
    <text evidence="2">Belongs to the oxygen-dependent FAD-linked oxidoreductase family.</text>
</comment>
<evidence type="ECO:0000256" key="2">
    <source>
        <dbReference type="ARBA" id="ARBA00005466"/>
    </source>
</evidence>
<dbReference type="Gene3D" id="3.30.465.10">
    <property type="match status" value="1"/>
</dbReference>
<dbReference type="FunFam" id="3.30.43.10:FF:000004">
    <property type="entry name" value="Berberine bridge enzyme-like 15"/>
    <property type="match status" value="1"/>
</dbReference>
<proteinExistence type="inferred from homology"/>
<dbReference type="InterPro" id="IPR016169">
    <property type="entry name" value="FAD-bd_PCMH_sub2"/>
</dbReference>
<dbReference type="EMBL" id="JBBNAG010000009">
    <property type="protein sequence ID" value="KAK9105931.1"/>
    <property type="molecule type" value="Genomic_DNA"/>
</dbReference>
<protein>
    <recommendedName>
        <fullName evidence="8">FAD-binding PCMH-type domain-containing protein</fullName>
    </recommendedName>
</protein>
<sequence length="624" mass="70086">MCPPPDYFATLLLGLVNNVLPSLVSKSKSTVGDAANNSLRKVIIRLQHHLSRDQQMFLRDRKHSINVRILEFILSLFLRQVTIELLALPASPPQIVSSLVQIVVHVPSNSQFSPAMVARNINAADLNFLQCLSHNSNHSKIPIYTPNTSSYTSILQFSIQNLRFISSATPKPQLIITPLHESHVQATVICCRRHGLQIRVRSGGHDYEGLSYVSDVPFVVIELAEYQAIDVDVEDASAWVQAGATIGQLYYRIGEKTSAYGFPAGACPTVGVGGHFSGGGFGALFRKYGLAADNIIDARLVNADGEVLDKESMGGGAGSYGVVLSWKVRLVPVPPIVTIFSVVKTLEQGANALVHRWQYIADKLPRDLLNALLIRRANASKESKGTVQATFLSVFQGEAEQLLHIMEQRFPELGVKREDCMEMTYLQSQVYLAEFPIDSPELLLQRNQSRKFFKAKSDYVKGAYFGNRVERIVGKGFHEIEVPEVIFSPYGGRMGEIPDTEIPYNHRKGVIYKIQYLAWWGEKGRKASKKNIDWTRRVYKYMTPYVSKSPRSAYFNYRDLDLGQNNKNGTASYSQARDWGIKYFGNNFDRLVRVKSNVDPDNFFRNEQSIPPVRACRKSKEDLR</sequence>
<keyword evidence="5" id="KW-0274">FAD</keyword>
<dbReference type="SUPFAM" id="SSF56176">
    <property type="entry name" value="FAD-binding/transporter-associated domain-like"/>
    <property type="match status" value="1"/>
</dbReference>
<feature type="domain" description="FAD-binding PCMH-type" evidence="8">
    <location>
        <begin position="168"/>
        <end position="333"/>
    </location>
</feature>
<dbReference type="Pfam" id="PF01565">
    <property type="entry name" value="FAD_binding_4"/>
    <property type="match status" value="1"/>
</dbReference>
<comment type="cofactor">
    <cofactor evidence="1">
        <name>FAD</name>
        <dbReference type="ChEBI" id="CHEBI:57692"/>
    </cofactor>
</comment>
<dbReference type="PROSITE" id="PS51387">
    <property type="entry name" value="FAD_PCMH"/>
    <property type="match status" value="1"/>
</dbReference>
<accession>A0AAP0I2E9</accession>
<dbReference type="InterPro" id="IPR016166">
    <property type="entry name" value="FAD-bd_PCMH"/>
</dbReference>
<keyword evidence="6" id="KW-1015">Disulfide bond</keyword>
<keyword evidence="10" id="KW-1185">Reference proteome</keyword>
<evidence type="ECO:0000256" key="6">
    <source>
        <dbReference type="ARBA" id="ARBA00023157"/>
    </source>
</evidence>
<dbReference type="GO" id="GO:0071949">
    <property type="term" value="F:FAD binding"/>
    <property type="evidence" value="ECO:0007669"/>
    <property type="project" value="InterPro"/>
</dbReference>
<evidence type="ECO:0000313" key="10">
    <source>
        <dbReference type="Proteomes" id="UP001419268"/>
    </source>
</evidence>
<evidence type="ECO:0000313" key="9">
    <source>
        <dbReference type="EMBL" id="KAK9105931.1"/>
    </source>
</evidence>
<keyword evidence="4" id="KW-0732">Signal</keyword>
<comment type="caution">
    <text evidence="9">The sequence shown here is derived from an EMBL/GenBank/DDBJ whole genome shotgun (WGS) entry which is preliminary data.</text>
</comment>
<evidence type="ECO:0000256" key="7">
    <source>
        <dbReference type="ARBA" id="ARBA00023180"/>
    </source>
</evidence>
<dbReference type="Gene3D" id="3.40.462.20">
    <property type="match status" value="1"/>
</dbReference>
<dbReference type="PANTHER" id="PTHR32448">
    <property type="entry name" value="OS08G0158400 PROTEIN"/>
    <property type="match status" value="1"/>
</dbReference>
<evidence type="ECO:0000259" key="8">
    <source>
        <dbReference type="PROSITE" id="PS51387"/>
    </source>
</evidence>
<dbReference type="Pfam" id="PF08031">
    <property type="entry name" value="BBE"/>
    <property type="match status" value="1"/>
</dbReference>
<dbReference type="AlphaFoldDB" id="A0AAP0I2E9"/>
<dbReference type="InterPro" id="IPR012951">
    <property type="entry name" value="BBE"/>
</dbReference>
<gene>
    <name evidence="9" type="ORF">Scep_022775</name>
</gene>
<dbReference type="InterPro" id="IPR016167">
    <property type="entry name" value="FAD-bd_PCMH_sub1"/>
</dbReference>
<dbReference type="InterPro" id="IPR006094">
    <property type="entry name" value="Oxid_FAD_bind_N"/>
</dbReference>
<evidence type="ECO:0000256" key="3">
    <source>
        <dbReference type="ARBA" id="ARBA00022630"/>
    </source>
</evidence>
<reference evidence="9 10" key="1">
    <citation type="submission" date="2024-01" db="EMBL/GenBank/DDBJ databases">
        <title>Genome assemblies of Stephania.</title>
        <authorList>
            <person name="Yang L."/>
        </authorList>
    </citation>
    <scope>NUCLEOTIDE SEQUENCE [LARGE SCALE GENOMIC DNA]</scope>
    <source>
        <strain evidence="9">JXDWG</strain>
        <tissue evidence="9">Leaf</tissue>
    </source>
</reference>